<keyword evidence="2" id="KW-1185">Reference proteome</keyword>
<reference evidence="1 2" key="1">
    <citation type="submission" date="2024-01" db="EMBL/GenBank/DDBJ databases">
        <authorList>
            <person name="Waweru B."/>
        </authorList>
    </citation>
    <scope>NUCLEOTIDE SEQUENCE [LARGE SCALE GENOMIC DNA]</scope>
</reference>
<name>A0AAV1R6S1_9ROSI</name>
<proteinExistence type="predicted"/>
<organism evidence="1 2">
    <name type="scientific">Dovyalis caffra</name>
    <dbReference type="NCBI Taxonomy" id="77055"/>
    <lineage>
        <taxon>Eukaryota</taxon>
        <taxon>Viridiplantae</taxon>
        <taxon>Streptophyta</taxon>
        <taxon>Embryophyta</taxon>
        <taxon>Tracheophyta</taxon>
        <taxon>Spermatophyta</taxon>
        <taxon>Magnoliopsida</taxon>
        <taxon>eudicotyledons</taxon>
        <taxon>Gunneridae</taxon>
        <taxon>Pentapetalae</taxon>
        <taxon>rosids</taxon>
        <taxon>fabids</taxon>
        <taxon>Malpighiales</taxon>
        <taxon>Salicaceae</taxon>
        <taxon>Flacourtieae</taxon>
        <taxon>Dovyalis</taxon>
    </lineage>
</organism>
<gene>
    <name evidence="1" type="ORF">DCAF_LOCUS5869</name>
</gene>
<dbReference type="AlphaFoldDB" id="A0AAV1R6S1"/>
<sequence>MASSFPLMLNLYISGDELYRKVATCFQLERRGDRRVRFIHKEVTDKQIMDGSK</sequence>
<protein>
    <submittedName>
        <fullName evidence="1">Uncharacterized protein</fullName>
    </submittedName>
</protein>
<dbReference type="EMBL" id="CAWUPB010000893">
    <property type="protein sequence ID" value="CAK7328149.1"/>
    <property type="molecule type" value="Genomic_DNA"/>
</dbReference>
<accession>A0AAV1R6S1</accession>
<evidence type="ECO:0000313" key="2">
    <source>
        <dbReference type="Proteomes" id="UP001314170"/>
    </source>
</evidence>
<evidence type="ECO:0000313" key="1">
    <source>
        <dbReference type="EMBL" id="CAK7328149.1"/>
    </source>
</evidence>
<comment type="caution">
    <text evidence="1">The sequence shown here is derived from an EMBL/GenBank/DDBJ whole genome shotgun (WGS) entry which is preliminary data.</text>
</comment>
<dbReference type="Proteomes" id="UP001314170">
    <property type="component" value="Unassembled WGS sequence"/>
</dbReference>